<keyword evidence="3 6" id="KW-0479">Metal-binding</keyword>
<dbReference type="PROSITE" id="PS00059">
    <property type="entry name" value="ADH_ZINC"/>
    <property type="match status" value="1"/>
</dbReference>
<dbReference type="AlphaFoldDB" id="A0A7W6BGH1"/>
<dbReference type="Pfam" id="PF08240">
    <property type="entry name" value="ADH_N"/>
    <property type="match status" value="1"/>
</dbReference>
<dbReference type="InterPro" id="IPR036291">
    <property type="entry name" value="NAD(P)-bd_dom_sf"/>
</dbReference>
<keyword evidence="5 9" id="KW-0560">Oxidoreductase</keyword>
<gene>
    <name evidence="9" type="ORF">GGR43_001322</name>
</gene>
<dbReference type="Gene3D" id="3.40.50.720">
    <property type="entry name" value="NAD(P)-binding Rossmann-like Domain"/>
    <property type="match status" value="1"/>
</dbReference>
<evidence type="ECO:0000256" key="3">
    <source>
        <dbReference type="ARBA" id="ARBA00022723"/>
    </source>
</evidence>
<dbReference type="SUPFAM" id="SSF50129">
    <property type="entry name" value="GroES-like"/>
    <property type="match status" value="1"/>
</dbReference>
<dbReference type="PANTHER" id="PTHR43161">
    <property type="entry name" value="SORBITOL DEHYDROGENASE"/>
    <property type="match status" value="1"/>
</dbReference>
<protein>
    <submittedName>
        <fullName evidence="9">L-idonate 5-dehydrogenase</fullName>
        <ecNumber evidence="9">1.1.1.264</ecNumber>
    </submittedName>
</protein>
<keyword evidence="10" id="KW-1185">Reference proteome</keyword>
<dbReference type="InterPro" id="IPR013149">
    <property type="entry name" value="ADH-like_C"/>
</dbReference>
<dbReference type="Proteomes" id="UP000571950">
    <property type="component" value="Unassembled WGS sequence"/>
</dbReference>
<comment type="caution">
    <text evidence="9">The sequence shown here is derived from an EMBL/GenBank/DDBJ whole genome shotgun (WGS) entry which is preliminary data.</text>
</comment>
<comment type="cofactor">
    <cofactor evidence="1 6">
        <name>Zn(2+)</name>
        <dbReference type="ChEBI" id="CHEBI:29105"/>
    </cofactor>
</comment>
<evidence type="ECO:0000256" key="1">
    <source>
        <dbReference type="ARBA" id="ARBA00001947"/>
    </source>
</evidence>
<dbReference type="SUPFAM" id="SSF51735">
    <property type="entry name" value="NAD(P)-binding Rossmann-fold domains"/>
    <property type="match status" value="1"/>
</dbReference>
<keyword evidence="4 6" id="KW-0862">Zinc</keyword>
<organism evidence="9 10">
    <name type="scientific">Sphingobium jiangsuense</name>
    <dbReference type="NCBI Taxonomy" id="870476"/>
    <lineage>
        <taxon>Bacteria</taxon>
        <taxon>Pseudomonadati</taxon>
        <taxon>Pseudomonadota</taxon>
        <taxon>Alphaproteobacteria</taxon>
        <taxon>Sphingomonadales</taxon>
        <taxon>Sphingomonadaceae</taxon>
        <taxon>Sphingobium</taxon>
    </lineage>
</organism>
<dbReference type="InterPro" id="IPR011032">
    <property type="entry name" value="GroES-like_sf"/>
</dbReference>
<evidence type="ECO:0000313" key="10">
    <source>
        <dbReference type="Proteomes" id="UP000571950"/>
    </source>
</evidence>
<dbReference type="EMBL" id="JACIDT010000003">
    <property type="protein sequence ID" value="MBB3925609.1"/>
    <property type="molecule type" value="Genomic_DNA"/>
</dbReference>
<comment type="similarity">
    <text evidence="2 6">Belongs to the zinc-containing alcohol dehydrogenase family.</text>
</comment>
<sequence>MLAAICHGKKDLRIDEVADAPIPAGHVRVAVAYGGICGSDMHYYHRGAVGDFAVREPLTLGHEISGRVIELGEGVTGLAPGMKAALDPSRPCLSCARCREGRMNLCTNMFFLGSAGRFPHVQGGFAQHLILRTDQIVPVPDDTDLLKLSVAEPLSVGLHAVARAGALMGKRVIVTGSGPIGLLTARSARLAGAAEIVCTDIEDAPLQVACRHMGANHGVNVAADPDGLKRYEADGGHFDVAFEASGAPQALDSLFRVVRRGGRIVQVGMMPPGTAPVPVNALQAREIDFVGAFRANGEFHHAVDLIVSGEIDVSPILSGTYPLTDAVAAFERAGDRSQVVKLHLALEG</sequence>
<dbReference type="CDD" id="cd08232">
    <property type="entry name" value="idonate-5-DH"/>
    <property type="match status" value="1"/>
</dbReference>
<evidence type="ECO:0000313" key="9">
    <source>
        <dbReference type="EMBL" id="MBB3925609.1"/>
    </source>
</evidence>
<dbReference type="EC" id="1.1.1.264" evidence="9"/>
<dbReference type="InterPro" id="IPR013154">
    <property type="entry name" value="ADH-like_N"/>
</dbReference>
<evidence type="ECO:0000256" key="2">
    <source>
        <dbReference type="ARBA" id="ARBA00008072"/>
    </source>
</evidence>
<evidence type="ECO:0000256" key="5">
    <source>
        <dbReference type="ARBA" id="ARBA00023002"/>
    </source>
</evidence>
<dbReference type="Pfam" id="PF00107">
    <property type="entry name" value="ADH_zinc_N"/>
    <property type="match status" value="1"/>
</dbReference>
<name>A0A7W6BGH1_9SPHN</name>
<dbReference type="PANTHER" id="PTHR43161:SF9">
    <property type="entry name" value="SORBITOL DEHYDROGENASE"/>
    <property type="match status" value="1"/>
</dbReference>
<evidence type="ECO:0000256" key="6">
    <source>
        <dbReference type="RuleBase" id="RU361277"/>
    </source>
</evidence>
<proteinExistence type="inferred from homology"/>
<dbReference type="InterPro" id="IPR002328">
    <property type="entry name" value="ADH_Zn_CS"/>
</dbReference>
<feature type="domain" description="Alcohol dehydrogenase-like C-terminal" evidence="7">
    <location>
        <begin position="179"/>
        <end position="307"/>
    </location>
</feature>
<dbReference type="Gene3D" id="3.90.180.10">
    <property type="entry name" value="Medium-chain alcohol dehydrogenases, catalytic domain"/>
    <property type="match status" value="1"/>
</dbReference>
<feature type="domain" description="Alcohol dehydrogenase-like N-terminal" evidence="8">
    <location>
        <begin position="24"/>
        <end position="141"/>
    </location>
</feature>
<evidence type="ECO:0000259" key="8">
    <source>
        <dbReference type="Pfam" id="PF08240"/>
    </source>
</evidence>
<dbReference type="GO" id="GO:0008270">
    <property type="term" value="F:zinc ion binding"/>
    <property type="evidence" value="ECO:0007669"/>
    <property type="project" value="InterPro"/>
</dbReference>
<reference evidence="9 10" key="1">
    <citation type="submission" date="2020-08" db="EMBL/GenBank/DDBJ databases">
        <title>Genomic Encyclopedia of Type Strains, Phase IV (KMG-IV): sequencing the most valuable type-strain genomes for metagenomic binning, comparative biology and taxonomic classification.</title>
        <authorList>
            <person name="Goeker M."/>
        </authorList>
    </citation>
    <scope>NUCLEOTIDE SEQUENCE [LARGE SCALE GENOMIC DNA]</scope>
    <source>
        <strain evidence="9 10">DSM 26189</strain>
    </source>
</reference>
<dbReference type="GO" id="GO:0050572">
    <property type="term" value="F:L-idonate 5-dehydrogenase [NAD(P)+] activity"/>
    <property type="evidence" value="ECO:0007669"/>
    <property type="project" value="UniProtKB-EC"/>
</dbReference>
<evidence type="ECO:0000259" key="7">
    <source>
        <dbReference type="Pfam" id="PF00107"/>
    </source>
</evidence>
<evidence type="ECO:0000256" key="4">
    <source>
        <dbReference type="ARBA" id="ARBA00022833"/>
    </source>
</evidence>
<accession>A0A7W6BGH1</accession>
<dbReference type="RefSeq" id="WP_188071139.1">
    <property type="nucleotide sequence ID" value="NZ_BSPS01000018.1"/>
</dbReference>